<dbReference type="AlphaFoldDB" id="T0QJE2"/>
<protein>
    <recommendedName>
        <fullName evidence="4">Reverse transcriptase domain-containing protein</fullName>
    </recommendedName>
</protein>
<evidence type="ECO:0000313" key="3">
    <source>
        <dbReference type="Proteomes" id="UP000030762"/>
    </source>
</evidence>
<keyword evidence="1" id="KW-0732">Signal</keyword>
<dbReference type="InParanoid" id="T0QJE2"/>
<dbReference type="RefSeq" id="XP_008608476.1">
    <property type="nucleotide sequence ID" value="XM_008610254.1"/>
</dbReference>
<feature type="chain" id="PRO_5004569911" description="Reverse transcriptase domain-containing protein" evidence="1">
    <location>
        <begin position="27"/>
        <end position="140"/>
    </location>
</feature>
<organism evidence="2 3">
    <name type="scientific">Saprolegnia diclina (strain VS20)</name>
    <dbReference type="NCBI Taxonomy" id="1156394"/>
    <lineage>
        <taxon>Eukaryota</taxon>
        <taxon>Sar</taxon>
        <taxon>Stramenopiles</taxon>
        <taxon>Oomycota</taxon>
        <taxon>Saprolegniomycetes</taxon>
        <taxon>Saprolegniales</taxon>
        <taxon>Saprolegniaceae</taxon>
        <taxon>Saprolegnia</taxon>
    </lineage>
</organism>
<feature type="signal peptide" evidence="1">
    <location>
        <begin position="1"/>
        <end position="26"/>
    </location>
</feature>
<dbReference type="VEuPathDB" id="FungiDB:SDRG_04578"/>
<evidence type="ECO:0000313" key="2">
    <source>
        <dbReference type="EMBL" id="EQC38149.1"/>
    </source>
</evidence>
<keyword evidence="3" id="KW-1185">Reference proteome</keyword>
<reference evidence="2 3" key="1">
    <citation type="submission" date="2012-04" db="EMBL/GenBank/DDBJ databases">
        <title>The Genome Sequence of Saprolegnia declina VS20.</title>
        <authorList>
            <consortium name="The Broad Institute Genome Sequencing Platform"/>
            <person name="Russ C."/>
            <person name="Nusbaum C."/>
            <person name="Tyler B."/>
            <person name="van West P."/>
            <person name="Dieguez-Uribeondo J."/>
            <person name="de Bruijn I."/>
            <person name="Tripathy S."/>
            <person name="Jiang R."/>
            <person name="Young S.K."/>
            <person name="Zeng Q."/>
            <person name="Gargeya S."/>
            <person name="Fitzgerald M."/>
            <person name="Haas B."/>
            <person name="Abouelleil A."/>
            <person name="Alvarado L."/>
            <person name="Arachchi H.M."/>
            <person name="Berlin A."/>
            <person name="Chapman S.B."/>
            <person name="Goldberg J."/>
            <person name="Griggs A."/>
            <person name="Gujja S."/>
            <person name="Hansen M."/>
            <person name="Howarth C."/>
            <person name="Imamovic A."/>
            <person name="Larimer J."/>
            <person name="McCowen C."/>
            <person name="Montmayeur A."/>
            <person name="Murphy C."/>
            <person name="Neiman D."/>
            <person name="Pearson M."/>
            <person name="Priest M."/>
            <person name="Roberts A."/>
            <person name="Saif S."/>
            <person name="Shea T."/>
            <person name="Sisk P."/>
            <person name="Sykes S."/>
            <person name="Wortman J."/>
            <person name="Nusbaum C."/>
            <person name="Birren B."/>
        </authorList>
    </citation>
    <scope>NUCLEOTIDE SEQUENCE [LARGE SCALE GENOMIC DNA]</scope>
    <source>
        <strain evidence="2 3">VS20</strain>
    </source>
</reference>
<dbReference type="GeneID" id="19945305"/>
<dbReference type="OrthoDB" id="117013at2759"/>
<gene>
    <name evidence="2" type="ORF">SDRG_04578</name>
</gene>
<evidence type="ECO:0008006" key="4">
    <source>
        <dbReference type="Google" id="ProtNLM"/>
    </source>
</evidence>
<dbReference type="EMBL" id="JH767142">
    <property type="protein sequence ID" value="EQC38149.1"/>
    <property type="molecule type" value="Genomic_DNA"/>
</dbReference>
<dbReference type="Proteomes" id="UP000030762">
    <property type="component" value="Unassembled WGS sequence"/>
</dbReference>
<evidence type="ECO:0000256" key="1">
    <source>
        <dbReference type="SAM" id="SignalP"/>
    </source>
</evidence>
<name>T0QJE2_SAPDV</name>
<proteinExistence type="predicted"/>
<sequence length="140" mass="14849">MKIFTSAAARGLVWLFCRRPTTLVAAGEARDDTVGQIFPGVAVGGVLQPDDTAEPLDQLITPEELHAAIKTLHNNRACGPDNMPAEILKAVADLDGPSSSALICLPKPNKPQGVCSSLRPIVLLNCIRKAVSVMEIRSVP</sequence>
<accession>T0QJE2</accession>